<evidence type="ECO:0000313" key="1">
    <source>
        <dbReference type="EMBL" id="CAB4578930.1"/>
    </source>
</evidence>
<dbReference type="EMBL" id="CAEZTS010000066">
    <property type="protein sequence ID" value="CAB4578930.1"/>
    <property type="molecule type" value="Genomic_DNA"/>
</dbReference>
<organism evidence="1">
    <name type="scientific">freshwater metagenome</name>
    <dbReference type="NCBI Taxonomy" id="449393"/>
    <lineage>
        <taxon>unclassified sequences</taxon>
        <taxon>metagenomes</taxon>
        <taxon>ecological metagenomes</taxon>
    </lineage>
</organism>
<proteinExistence type="predicted"/>
<gene>
    <name evidence="1" type="ORF">UFOPK1722_00883</name>
</gene>
<reference evidence="1" key="1">
    <citation type="submission" date="2020-05" db="EMBL/GenBank/DDBJ databases">
        <authorList>
            <person name="Chiriac C."/>
            <person name="Salcher M."/>
            <person name="Ghai R."/>
            <person name="Kavagutti S V."/>
        </authorList>
    </citation>
    <scope>NUCLEOTIDE SEQUENCE</scope>
</reference>
<accession>A0A6J6EQY0</accession>
<dbReference type="AlphaFoldDB" id="A0A6J6EQY0"/>
<sequence>MPRLQVYLPDDLHRQVKERGLPASELLQIAVRAMVERAEALEALDSYITELEAELGPTSSQQSNRADAIVHAIRAHQSRRVN</sequence>
<name>A0A6J6EQY0_9ZZZZ</name>
<protein>
    <submittedName>
        <fullName evidence="1">Unannotated protein</fullName>
    </submittedName>
</protein>